<comment type="caution">
    <text evidence="4">The sequence shown here is derived from an EMBL/GenBank/DDBJ whole genome shotgun (WGS) entry which is preliminary data.</text>
</comment>
<dbReference type="SUPFAM" id="SSF48179">
    <property type="entry name" value="6-phosphogluconate dehydrogenase C-terminal domain-like"/>
    <property type="match status" value="1"/>
</dbReference>
<dbReference type="InterPro" id="IPR006108">
    <property type="entry name" value="3HC_DH_C"/>
</dbReference>
<dbReference type="InterPro" id="IPR006176">
    <property type="entry name" value="3-OHacyl-CoA_DH_NAD-bd"/>
</dbReference>
<dbReference type="Pfam" id="PF00725">
    <property type="entry name" value="3HCDH"/>
    <property type="match status" value="1"/>
</dbReference>
<dbReference type="SUPFAM" id="SSF51735">
    <property type="entry name" value="NAD(P)-binding Rossmann-fold domains"/>
    <property type="match status" value="1"/>
</dbReference>
<dbReference type="SMART" id="SM00135">
    <property type="entry name" value="LY"/>
    <property type="match status" value="2"/>
</dbReference>
<evidence type="ECO:0000313" key="4">
    <source>
        <dbReference type="EMBL" id="SPJ90374.1"/>
    </source>
</evidence>
<dbReference type="EMBL" id="ONZP01000747">
    <property type="protein sequence ID" value="SPJ90374.1"/>
    <property type="molecule type" value="Genomic_DNA"/>
</dbReference>
<dbReference type="GO" id="GO:0070403">
    <property type="term" value="F:NAD+ binding"/>
    <property type="evidence" value="ECO:0007669"/>
    <property type="project" value="InterPro"/>
</dbReference>
<dbReference type="InterPro" id="IPR011042">
    <property type="entry name" value="6-blade_b-propeller_TolB-like"/>
</dbReference>
<dbReference type="AlphaFoldDB" id="A0AAE8MM83"/>
<reference evidence="4" key="1">
    <citation type="submission" date="2018-03" db="EMBL/GenBank/DDBJ databases">
        <authorList>
            <person name="Guldener U."/>
        </authorList>
    </citation>
    <scope>NUCLEOTIDE SEQUENCE</scope>
</reference>
<dbReference type="GO" id="GO:0006631">
    <property type="term" value="P:fatty acid metabolic process"/>
    <property type="evidence" value="ECO:0007669"/>
    <property type="project" value="InterPro"/>
</dbReference>
<dbReference type="Pfam" id="PF02737">
    <property type="entry name" value="3HCDH_N"/>
    <property type="match status" value="1"/>
</dbReference>
<evidence type="ECO:0000259" key="3">
    <source>
        <dbReference type="Pfam" id="PF02737"/>
    </source>
</evidence>
<dbReference type="Proteomes" id="UP001187734">
    <property type="component" value="Unassembled WGS sequence"/>
</dbReference>
<evidence type="ECO:0000313" key="5">
    <source>
        <dbReference type="Proteomes" id="UP001187734"/>
    </source>
</evidence>
<accession>A0AAE8MM83</accession>
<sequence>MAWHQPKDIGSRPVAILGGGVLGRRIACTWAFASYNVHVRDPSSEQRLECMQYVDQNLAVYMRKTSSTTVGKVQVFQELRQPLLLDVWLIIEAIPEKLQLKIDSFARLEQLAPQDCILATNSSSFKSSEMLDKVSQETKRRILSMQYYMPPKTMVVELMTDGFTDDDIFPILVARLKETGAFPYVARKESTGLIFNRLWAAVEQEVLTILSEGVSVPEEIDDIWQEIFLKGKIHPCRTMDEVGLDTVAFIEKHYIAERGLSSKHTVDYLKVNYIDQGKLGNKCTAGGLYVVGKPGPVVKSPTLLVFDLGLAAPEPSATTGQVLQLHLNGSEPKPLVTGQAMLNGIDVDRSIGRMFWTAMGVPGAPDGAVYSAKTDGTDTAVVVAPGVVNTPKQLCLDTQHQQVYFCDREGCAVYRCAYDGSELQAIVKRDQADCDVMSWRVGIAVFPSRGKFYWTQKGPSKGGKGRIFCADISGPVGNSRSDITCILDNLPEPIDLHIDEKNDKLYWTDRGEIPHDNSLNSISLNAAGLAVKDSTLGPRPQILCRRFKEAIGLALDSENGGVFVTDLGGFVYCYDIASGQKHVVYENEHRAFTGIVLV</sequence>
<dbReference type="InterPro" id="IPR013328">
    <property type="entry name" value="6PGD_dom2"/>
</dbReference>
<dbReference type="SUPFAM" id="SSF63825">
    <property type="entry name" value="YWTD domain"/>
    <property type="match status" value="1"/>
</dbReference>
<organism evidence="4 5">
    <name type="scientific">Fusarium torulosum</name>
    <dbReference type="NCBI Taxonomy" id="33205"/>
    <lineage>
        <taxon>Eukaryota</taxon>
        <taxon>Fungi</taxon>
        <taxon>Dikarya</taxon>
        <taxon>Ascomycota</taxon>
        <taxon>Pezizomycotina</taxon>
        <taxon>Sordariomycetes</taxon>
        <taxon>Hypocreomycetidae</taxon>
        <taxon>Hypocreales</taxon>
        <taxon>Nectriaceae</taxon>
        <taxon>Fusarium</taxon>
    </lineage>
</organism>
<dbReference type="InterPro" id="IPR008927">
    <property type="entry name" value="6-PGluconate_DH-like_C_sf"/>
</dbReference>
<dbReference type="Gene3D" id="3.40.50.720">
    <property type="entry name" value="NAD(P)-binding Rossmann-like Domain"/>
    <property type="match status" value="1"/>
</dbReference>
<gene>
    <name evidence="4" type="ORF">FTOL_13255</name>
</gene>
<dbReference type="PANTHER" id="PTHR48075">
    <property type="entry name" value="3-HYDROXYACYL-COA DEHYDROGENASE FAMILY PROTEIN"/>
    <property type="match status" value="1"/>
</dbReference>
<keyword evidence="5" id="KW-1185">Reference proteome</keyword>
<protein>
    <submittedName>
        <fullName evidence="4">Related to 3-hydroxyacyl-CoA dehydrogenase</fullName>
    </submittedName>
</protein>
<dbReference type="Gene3D" id="2.120.10.30">
    <property type="entry name" value="TolB, C-terminal domain"/>
    <property type="match status" value="2"/>
</dbReference>
<dbReference type="Gene3D" id="1.10.1040.10">
    <property type="entry name" value="N-(1-d-carboxylethyl)-l-norvaline Dehydrogenase, domain 2"/>
    <property type="match status" value="1"/>
</dbReference>
<feature type="domain" description="3-hydroxyacyl-CoA dehydrogenase NAD binding" evidence="3">
    <location>
        <begin position="14"/>
        <end position="186"/>
    </location>
</feature>
<dbReference type="InterPro" id="IPR036291">
    <property type="entry name" value="NAD(P)-bd_dom_sf"/>
</dbReference>
<dbReference type="PANTHER" id="PTHR48075:SF10">
    <property type="entry name" value="DEHYDROGENASE, PUTATIVE (AFU_ORTHOLOGUE AFUA_5G10070)-RELATED"/>
    <property type="match status" value="1"/>
</dbReference>
<name>A0AAE8MM83_9HYPO</name>
<dbReference type="GO" id="GO:0016616">
    <property type="term" value="F:oxidoreductase activity, acting on the CH-OH group of donors, NAD or NADP as acceptor"/>
    <property type="evidence" value="ECO:0007669"/>
    <property type="project" value="InterPro"/>
</dbReference>
<feature type="domain" description="3-hydroxyacyl-CoA dehydrogenase C-terminal" evidence="2">
    <location>
        <begin position="192"/>
        <end position="286"/>
    </location>
</feature>
<evidence type="ECO:0000256" key="1">
    <source>
        <dbReference type="ARBA" id="ARBA00023002"/>
    </source>
</evidence>
<dbReference type="InterPro" id="IPR000033">
    <property type="entry name" value="LDLR_classB_rpt"/>
</dbReference>
<keyword evidence="1" id="KW-0560">Oxidoreductase</keyword>
<evidence type="ECO:0000259" key="2">
    <source>
        <dbReference type="Pfam" id="PF00725"/>
    </source>
</evidence>
<proteinExistence type="predicted"/>